<keyword evidence="3" id="KW-1185">Reference proteome</keyword>
<keyword evidence="1" id="KW-0732">Signal</keyword>
<evidence type="ECO:0000313" key="2">
    <source>
        <dbReference type="EMBL" id="PZC70366.1"/>
    </source>
</evidence>
<dbReference type="Proteomes" id="UP000249218">
    <property type="component" value="Unassembled WGS sequence"/>
</dbReference>
<reference evidence="2 3" key="1">
    <citation type="journal article" date="2017" name="BMC Biol.">
        <title>Genomic innovations, transcriptional plasticity and gene loss underlying the evolution and divergence of two highly polyphagous and invasive Helicoverpa pest species.</title>
        <authorList>
            <person name="Pearce S.L."/>
            <person name="Clarke D.F."/>
            <person name="East P.D."/>
            <person name="Elfekih S."/>
            <person name="Gordon K.H."/>
            <person name="Jermiin L.S."/>
            <person name="McGaughran A."/>
            <person name="Oakeshott J.G."/>
            <person name="Papanikolaou A."/>
            <person name="Perera O.P."/>
            <person name="Rane R.V."/>
            <person name="Richards S."/>
            <person name="Tay W.T."/>
            <person name="Walsh T.K."/>
            <person name="Anderson A."/>
            <person name="Anderson C.J."/>
            <person name="Asgari S."/>
            <person name="Board P.G."/>
            <person name="Bretschneider A."/>
            <person name="Campbell P.M."/>
            <person name="Chertemps T."/>
            <person name="Christeller J.T."/>
            <person name="Coppin C.W."/>
            <person name="Downes S.J."/>
            <person name="Duan G."/>
            <person name="Farnsworth C.A."/>
            <person name="Good R.T."/>
            <person name="Han L.B."/>
            <person name="Han Y.C."/>
            <person name="Hatje K."/>
            <person name="Horne I."/>
            <person name="Huang Y.P."/>
            <person name="Hughes D.S."/>
            <person name="Jacquin-Joly E."/>
            <person name="James W."/>
            <person name="Jhangiani S."/>
            <person name="Kollmar M."/>
            <person name="Kuwar S.S."/>
            <person name="Li S."/>
            <person name="Liu N.Y."/>
            <person name="Maibeche M.T."/>
            <person name="Miller J.R."/>
            <person name="Montagne N."/>
            <person name="Perry T."/>
            <person name="Qu J."/>
            <person name="Song S.V."/>
            <person name="Sutton G.G."/>
            <person name="Vogel H."/>
            <person name="Walenz B.P."/>
            <person name="Xu W."/>
            <person name="Zhang H.J."/>
            <person name="Zou Z."/>
            <person name="Batterham P."/>
            <person name="Edwards O.R."/>
            <person name="Feyereisen R."/>
            <person name="Gibbs R.A."/>
            <person name="Heckel D.G."/>
            <person name="McGrath A."/>
            <person name="Robin C."/>
            <person name="Scherer S.E."/>
            <person name="Worley K.C."/>
            <person name="Wu Y.D."/>
        </authorList>
    </citation>
    <scope>NUCLEOTIDE SEQUENCE [LARGE SCALE GENOMIC DNA]</scope>
    <source>
        <strain evidence="2">Harm_GR_Male_#8</strain>
        <tissue evidence="2">Whole organism</tissue>
    </source>
</reference>
<protein>
    <submittedName>
        <fullName evidence="2">Uncharacterized protein</fullName>
    </submittedName>
</protein>
<organism evidence="2 3">
    <name type="scientific">Helicoverpa armigera</name>
    <name type="common">Cotton bollworm</name>
    <name type="synonym">Heliothis armigera</name>
    <dbReference type="NCBI Taxonomy" id="29058"/>
    <lineage>
        <taxon>Eukaryota</taxon>
        <taxon>Metazoa</taxon>
        <taxon>Ecdysozoa</taxon>
        <taxon>Arthropoda</taxon>
        <taxon>Hexapoda</taxon>
        <taxon>Insecta</taxon>
        <taxon>Pterygota</taxon>
        <taxon>Neoptera</taxon>
        <taxon>Endopterygota</taxon>
        <taxon>Lepidoptera</taxon>
        <taxon>Glossata</taxon>
        <taxon>Ditrysia</taxon>
        <taxon>Noctuoidea</taxon>
        <taxon>Noctuidae</taxon>
        <taxon>Heliothinae</taxon>
        <taxon>Helicoverpa</taxon>
    </lineage>
</organism>
<feature type="signal peptide" evidence="1">
    <location>
        <begin position="1"/>
        <end position="19"/>
    </location>
</feature>
<proteinExistence type="predicted"/>
<sequence length="70" mass="7738">MSKLIVLVVLVAVLGSVMCQYIETDDQPDYIIGDRSQLLLQPILLTRGAFDGDYCVPPKVRVGDICVKKD</sequence>
<accession>A0A2W1BBD3</accession>
<dbReference type="EMBL" id="KZ150711">
    <property type="protein sequence ID" value="PZC70366.1"/>
    <property type="molecule type" value="Genomic_DNA"/>
</dbReference>
<feature type="chain" id="PRO_5016054287" evidence="1">
    <location>
        <begin position="20"/>
        <end position="70"/>
    </location>
</feature>
<gene>
    <name evidence="2" type="primary">HaOG202058</name>
    <name evidence="2" type="ORF">B5X24_HaOG202058</name>
</gene>
<evidence type="ECO:0000313" key="3">
    <source>
        <dbReference type="Proteomes" id="UP000249218"/>
    </source>
</evidence>
<evidence type="ECO:0000256" key="1">
    <source>
        <dbReference type="SAM" id="SignalP"/>
    </source>
</evidence>
<name>A0A2W1BBD3_HELAM</name>
<dbReference type="AlphaFoldDB" id="A0A2W1BBD3"/>